<protein>
    <submittedName>
        <fullName evidence="3">Coiled-coil domain-containing protein 25</fullName>
    </submittedName>
</protein>
<dbReference type="AlphaFoldDB" id="A0A915KQ86"/>
<keyword evidence="2" id="KW-1185">Reference proteome</keyword>
<dbReference type="PANTHER" id="PTHR13049">
    <property type="entry name" value="DUF814-RELATED"/>
    <property type="match status" value="1"/>
</dbReference>
<feature type="compositionally biased region" description="Basic and acidic residues" evidence="1">
    <location>
        <begin position="81"/>
        <end position="100"/>
    </location>
</feature>
<feature type="compositionally biased region" description="Polar residues" evidence="1">
    <location>
        <begin position="101"/>
        <end position="114"/>
    </location>
</feature>
<dbReference type="Proteomes" id="UP000887565">
    <property type="component" value="Unplaced"/>
</dbReference>
<dbReference type="InterPro" id="IPR039730">
    <property type="entry name" value="Jlp2/Ccd25"/>
</dbReference>
<evidence type="ECO:0000313" key="2">
    <source>
        <dbReference type="Proteomes" id="UP000887565"/>
    </source>
</evidence>
<dbReference type="OMA" id="RIVYTFW"/>
<evidence type="ECO:0000313" key="3">
    <source>
        <dbReference type="WBParaSite" id="nRc.2.0.1.t39878-RA"/>
    </source>
</evidence>
<accession>A0A915KQ86</accession>
<reference evidence="3" key="1">
    <citation type="submission" date="2022-11" db="UniProtKB">
        <authorList>
            <consortium name="WormBaseParasite"/>
        </authorList>
    </citation>
    <scope>IDENTIFICATION</scope>
</reference>
<proteinExistence type="predicted"/>
<dbReference type="PANTHER" id="PTHR13049:SF2">
    <property type="entry name" value="COILED-COIL DOMAIN-CONTAINING PROTEIN 25"/>
    <property type="match status" value="1"/>
</dbReference>
<organism evidence="2 3">
    <name type="scientific">Romanomermis culicivorax</name>
    <name type="common">Nematode worm</name>
    <dbReference type="NCBI Taxonomy" id="13658"/>
    <lineage>
        <taxon>Eukaryota</taxon>
        <taxon>Metazoa</taxon>
        <taxon>Ecdysozoa</taxon>
        <taxon>Nematoda</taxon>
        <taxon>Enoplea</taxon>
        <taxon>Dorylaimia</taxon>
        <taxon>Mermithida</taxon>
        <taxon>Mermithoidea</taxon>
        <taxon>Mermithidae</taxon>
        <taxon>Romanomermis</taxon>
    </lineage>
</organism>
<dbReference type="WBParaSite" id="nRc.2.0.1.t39878-RA">
    <property type="protein sequence ID" value="nRc.2.0.1.t39878-RA"/>
    <property type="gene ID" value="nRc.2.0.1.g39878"/>
</dbReference>
<evidence type="ECO:0000256" key="1">
    <source>
        <dbReference type="SAM" id="MobiDB-lite"/>
    </source>
</evidence>
<feature type="region of interest" description="Disordered" evidence="1">
    <location>
        <begin position="81"/>
        <end position="124"/>
    </location>
</feature>
<sequence length="124" mass="15225">MNNVRIVYTFWDNLKKTGDMDVGQVGFKNNKEVRSMMVEKRLNEIVNRLEKTRVEKQIDFRKEREERDRLEREDKKRLLREEKKRIEEEEKRKAEEKEARSYSNLFKNENMTSNKEAEDSDDFM</sequence>
<name>A0A915KQ86_ROMCU</name>